<feature type="transmembrane region" description="Helical" evidence="8">
    <location>
        <begin position="136"/>
        <end position="156"/>
    </location>
</feature>
<evidence type="ECO:0000256" key="2">
    <source>
        <dbReference type="ARBA" id="ARBA00007069"/>
    </source>
</evidence>
<dbReference type="InterPro" id="IPR005672">
    <property type="entry name" value="Phosphate_PstA"/>
</dbReference>
<dbReference type="Gene3D" id="1.10.3720.10">
    <property type="entry name" value="MetI-like"/>
    <property type="match status" value="1"/>
</dbReference>
<sequence>MPSLPLKTHKTDLTTVILNILVKLAVIITTLILSFIILYIFVKGIPYLKPSLFALEYNSENVSLFPALVNTVTMTFITLLVSAPLGIASAIYLVEYANKNSRIVNLIRITTETLSGIPSIVYGLFGYLFFLNYIGWKFSIIAGALTLAIMVLPLIIRTTEEALIAVPIEYRMGSYGLGAGKLRTIFKIVLPSSISGVLAGIILAIGRIVGETAALIFTAGTVAQIPDSIFSSGRTLAIHMYALNNEGLYVNESYATAVVLLIVVIFINALSTFIAKKFKRG</sequence>
<dbReference type="Pfam" id="PF00528">
    <property type="entry name" value="BPD_transp_1"/>
    <property type="match status" value="1"/>
</dbReference>
<keyword evidence="5 8" id="KW-0812">Transmembrane</keyword>
<dbReference type="AlphaFoldDB" id="A0A644Z400"/>
<dbReference type="PANTHER" id="PTHR43470">
    <property type="entry name" value="PHOSPHATE TRANSPORT SYSTEM PERMEASE PROTEIN PSTA-RELATED"/>
    <property type="match status" value="1"/>
</dbReference>
<dbReference type="NCBIfam" id="TIGR00974">
    <property type="entry name" value="3a0107s02c"/>
    <property type="match status" value="1"/>
</dbReference>
<evidence type="ECO:0000256" key="5">
    <source>
        <dbReference type="ARBA" id="ARBA00022692"/>
    </source>
</evidence>
<feature type="transmembrane region" description="Helical" evidence="8">
    <location>
        <begin position="62"/>
        <end position="94"/>
    </location>
</feature>
<reference evidence="10" key="1">
    <citation type="submission" date="2019-08" db="EMBL/GenBank/DDBJ databases">
        <authorList>
            <person name="Kucharzyk K."/>
            <person name="Murdoch R.W."/>
            <person name="Higgins S."/>
            <person name="Loffler F."/>
        </authorList>
    </citation>
    <scope>NUCLEOTIDE SEQUENCE</scope>
</reference>
<accession>A0A644Z400</accession>
<evidence type="ECO:0000256" key="7">
    <source>
        <dbReference type="ARBA" id="ARBA00023136"/>
    </source>
</evidence>
<protein>
    <submittedName>
        <fullName evidence="10">Phosphate transport system permease protein PstA</fullName>
    </submittedName>
</protein>
<name>A0A644Z400_9ZZZZ</name>
<evidence type="ECO:0000256" key="3">
    <source>
        <dbReference type="ARBA" id="ARBA00022448"/>
    </source>
</evidence>
<comment type="subcellular location">
    <subcellularLocation>
        <location evidence="1">Cell membrane</location>
        <topology evidence="1">Multi-pass membrane protein</topology>
    </subcellularLocation>
</comment>
<keyword evidence="4" id="KW-1003">Cell membrane</keyword>
<dbReference type="GO" id="GO:0005886">
    <property type="term" value="C:plasma membrane"/>
    <property type="evidence" value="ECO:0007669"/>
    <property type="project" value="UniProtKB-SubCell"/>
</dbReference>
<dbReference type="EMBL" id="VSSQ01006480">
    <property type="protein sequence ID" value="MPM32844.1"/>
    <property type="molecule type" value="Genomic_DNA"/>
</dbReference>
<evidence type="ECO:0000256" key="4">
    <source>
        <dbReference type="ARBA" id="ARBA00022475"/>
    </source>
</evidence>
<comment type="similarity">
    <text evidence="2">Belongs to the binding-protein-dependent transport system permease family. CysTW subfamily.</text>
</comment>
<dbReference type="InterPro" id="IPR000515">
    <property type="entry name" value="MetI-like"/>
</dbReference>
<dbReference type="InterPro" id="IPR035906">
    <property type="entry name" value="MetI-like_sf"/>
</dbReference>
<feature type="domain" description="ABC transmembrane type-1" evidence="9">
    <location>
        <begin position="68"/>
        <end position="271"/>
    </location>
</feature>
<keyword evidence="7 8" id="KW-0472">Membrane</keyword>
<keyword evidence="3" id="KW-0813">Transport</keyword>
<proteinExistence type="inferred from homology"/>
<evidence type="ECO:0000256" key="8">
    <source>
        <dbReference type="SAM" id="Phobius"/>
    </source>
</evidence>
<feature type="transmembrane region" description="Helical" evidence="8">
    <location>
        <begin position="254"/>
        <end position="275"/>
    </location>
</feature>
<dbReference type="GO" id="GO:0035435">
    <property type="term" value="P:phosphate ion transmembrane transport"/>
    <property type="evidence" value="ECO:0007669"/>
    <property type="project" value="InterPro"/>
</dbReference>
<dbReference type="PANTHER" id="PTHR43470:SF3">
    <property type="entry name" value="PHOSPHATE TRANSPORT SYSTEM PERMEASE PROTEIN PSTA-RELATED"/>
    <property type="match status" value="1"/>
</dbReference>
<comment type="caution">
    <text evidence="10">The sequence shown here is derived from an EMBL/GenBank/DDBJ whole genome shotgun (WGS) entry which is preliminary data.</text>
</comment>
<gene>
    <name evidence="10" type="primary">pstA_8</name>
    <name evidence="10" type="ORF">SDC9_79410</name>
</gene>
<feature type="transmembrane region" description="Helical" evidence="8">
    <location>
        <begin position="20"/>
        <end position="42"/>
    </location>
</feature>
<evidence type="ECO:0000313" key="10">
    <source>
        <dbReference type="EMBL" id="MPM32844.1"/>
    </source>
</evidence>
<evidence type="ECO:0000256" key="1">
    <source>
        <dbReference type="ARBA" id="ARBA00004651"/>
    </source>
</evidence>
<feature type="transmembrane region" description="Helical" evidence="8">
    <location>
        <begin position="106"/>
        <end position="130"/>
    </location>
</feature>
<organism evidence="10">
    <name type="scientific">bioreactor metagenome</name>
    <dbReference type="NCBI Taxonomy" id="1076179"/>
    <lineage>
        <taxon>unclassified sequences</taxon>
        <taxon>metagenomes</taxon>
        <taxon>ecological metagenomes</taxon>
    </lineage>
</organism>
<keyword evidence="6 8" id="KW-1133">Transmembrane helix</keyword>
<evidence type="ECO:0000259" key="9">
    <source>
        <dbReference type="PROSITE" id="PS50928"/>
    </source>
</evidence>
<dbReference type="GO" id="GO:0005315">
    <property type="term" value="F:phosphate transmembrane transporter activity"/>
    <property type="evidence" value="ECO:0007669"/>
    <property type="project" value="InterPro"/>
</dbReference>
<dbReference type="SUPFAM" id="SSF161098">
    <property type="entry name" value="MetI-like"/>
    <property type="match status" value="1"/>
</dbReference>
<evidence type="ECO:0000256" key="6">
    <source>
        <dbReference type="ARBA" id="ARBA00022989"/>
    </source>
</evidence>
<feature type="transmembrane region" description="Helical" evidence="8">
    <location>
        <begin position="188"/>
        <end position="209"/>
    </location>
</feature>
<dbReference type="PROSITE" id="PS50928">
    <property type="entry name" value="ABC_TM1"/>
    <property type="match status" value="1"/>
</dbReference>
<dbReference type="CDD" id="cd06261">
    <property type="entry name" value="TM_PBP2"/>
    <property type="match status" value="1"/>
</dbReference>